<sequence length="1885" mass="201492">MSASTQLVPYVPIPDFFYQEDLGSRINAAFGELDKTLKKGKEETAKVDFEKLTKSFESFSNRVLSPLTTAGSWFETRLSGIEKDAQAAQSLNADLEAYKALQYGASQSGADMGALQKSIKNVSEYVNGDSLHESLLKSLGVKTHDDAGLKRDNADIFAQVARSLGAVNRDSADFYALNLGIDDDTLHAMQRGLGQFAEEYQDLSLRIGGSAEQSAAQSEKFMQSWRKADFVFELLAAKSGGDLAEKLAEPVERLAEKMLVKAPQIERVLDKVGGVVERFADIFVDALSGTIDWVIDVMAWWDRLDEGSQGLIGGLAGLTAAWLVLNSAFIASPIGIILSLAAAIGLLYNDYQKWKVGEESFIDWGEWGPVIEMAADTIGSLAKTIKDLIVDIGSLLGIDFSKWSISTIFKGLLDNFNQLGATLKLIGNLINALKEGNWAEAANIGKSLVANGLFQTPASKIADGAAGIVKEKLSEGWRTFQGWLTGDEEKGTGGKLSNAVNNLSQSDPATMLLPAGAASNERLATSSDFYTASNSTTHSPTINSFLVPDVVVSELHTDTLKIALHPVEFGPNISDHAWVEPGELIIDCFFKAGGSLVDFADTTALGSWLNAGPSPAQIYQQLLDLQKKAEPFRVITRRRSYDNMLLKTLTVTTGAKSENILGCKLVLAEALMTATEARPAAPKTAMDEGIKEGEMSDNWSRHFELQLLKEDGSGIALSGFKVTFKIDWHAGSSPKTAEVKIYNLAPDNVNRIAQKEYSKIRLIAGYNGLEPVVSNSEVGKIRVVEPVEWGPRDGMNFGVIFSGDIRIWMTGREDTPDDWILIQAIDGHEALMSAVLSATLAKGYTVHDMYQLAAGALKPFGIMPGRLPPFPETKFPRGYTFHGKVSSYLDQIGKLCKATWKLSNDRLDYYSAAEKAHPPVSLNSQSGLIGRPQTSTNAGVTLKCLINPTLLLHGQVKLDQNTLYKPELLAKDDYIRPSPDGVYDIYGITYNGDTRGDQWYMTMMCFPAGQPAFAGFFIPGGIMALTTSALSGELADTLAASRAALSNDLRVALPGIIQSFDPVSVTCEVAPAIRGTQFASDGSVSPVNYPLLVDVPVVFPHGGGCSLTFPLKKGDECLVIFADRAIDFWWQSGGIQEPVDARQHSLSDAFVLPGPQSQAKKISGISPTAVQLRSEDGKAFVELDPGSHGITLATPGKLTATAASIDLTGEVNINGNVTVSGDVAASGISLTKHRHGGVQSGGANTGGPGENTFLENSPECVAQAVSTRLKLWQGEWFLDNRTGTPYRQSVLGKQQDDTWVLMLIDRVSQTMGVKQIYGTDAYLEPDSKDGQLISLVALAIHDANNAAIAAYNSFSPATAMGRALSSNVKINGIVRRAATYSTVDLLLTGIPGTTITRGSVRDDSGVTWFLPEGVSIGVDGSVIATATCASSGVMAAPAGSITIMGTPTRGWTAVTNPQAATPGVAAETDAELRIRQSQSVALPALTPFEAVEGAIANIAGVTRHKLYENDTGAVNANGLPPHSIAAIVDGGDVTEIAQTIRGKKGQGVATFGATSIVVPDLYGNPHSIAFSRSGNVSIYVDIGLKVFTGYTSQIGEQMKQAIADYINGLGIGDSVLLSRIYSPANLGVVSGGKARYYDITDLLIGKSTSAVAAANVNIGYSEAASCSVDNINITPLFFAHVDLSTRPFTETAMTTESLIDAFDIDTAVGVQLDALGRWIGRSRVVSQPIAGVYFSWDTDGLGYDQGVWQGPYDPDAGYTSLSDETYRIILKAKIAMNNWDGQNDSLPAILDAATAGAGLRMQIVDNQDMTISVWVLPETDIADVSLELLAAIKQGYLTVKAAGVWAGDIQTPSVEAPSQGGKFFGFDINNHYIAGFDDGAWERKL</sequence>
<dbReference type="Proteomes" id="UP000030106">
    <property type="component" value="Unassembled WGS sequence"/>
</dbReference>
<dbReference type="Pfam" id="PF21821">
    <property type="entry name" value="Dit_like"/>
    <property type="match status" value="1"/>
</dbReference>
<dbReference type="Pfam" id="PF04865">
    <property type="entry name" value="Baseplate_J"/>
    <property type="match status" value="1"/>
</dbReference>
<gene>
    <name evidence="4" type="ORF">BBAD15_g371</name>
</gene>
<dbReference type="InterPro" id="IPR048494">
    <property type="entry name" value="Dit-like_N"/>
</dbReference>
<organism evidence="4 5">
    <name type="scientific">Beauveria bassiana D1-5</name>
    <dbReference type="NCBI Taxonomy" id="1245745"/>
    <lineage>
        <taxon>Eukaryota</taxon>
        <taxon>Fungi</taxon>
        <taxon>Dikarya</taxon>
        <taxon>Ascomycota</taxon>
        <taxon>Pezizomycotina</taxon>
        <taxon>Sordariomycetes</taxon>
        <taxon>Hypocreomycetidae</taxon>
        <taxon>Hypocreales</taxon>
        <taxon>Cordycipitaceae</taxon>
        <taxon>Beauveria</taxon>
    </lineage>
</organism>
<evidence type="ECO:0000313" key="4">
    <source>
        <dbReference type="EMBL" id="KGQ13678.1"/>
    </source>
</evidence>
<name>A0A0A2W1E5_BEABA</name>
<comment type="caution">
    <text evidence="4">The sequence shown here is derived from an EMBL/GenBank/DDBJ whole genome shotgun (WGS) entry which is preliminary data.</text>
</comment>
<feature type="domain" description="Dit-like phage tail protein N-terminal" evidence="3">
    <location>
        <begin position="548"/>
        <end position="676"/>
    </location>
</feature>
<dbReference type="Gene3D" id="2.40.50.230">
    <property type="entry name" value="Gp5 N-terminal domain"/>
    <property type="match status" value="1"/>
</dbReference>
<dbReference type="EMBL" id="ANFO01000027">
    <property type="protein sequence ID" value="KGQ13678.1"/>
    <property type="molecule type" value="Genomic_DNA"/>
</dbReference>
<protein>
    <submittedName>
        <fullName evidence="4">Uncharacterized protein</fullName>
    </submittedName>
</protein>
<evidence type="ECO:0000259" key="3">
    <source>
        <dbReference type="Pfam" id="PF21821"/>
    </source>
</evidence>
<evidence type="ECO:0000259" key="2">
    <source>
        <dbReference type="Pfam" id="PF18352"/>
    </source>
</evidence>
<dbReference type="HOGENOM" id="CLU_236134_0_0_1"/>
<dbReference type="InterPro" id="IPR037026">
    <property type="entry name" value="Vgr_OB-fold_dom_sf"/>
</dbReference>
<dbReference type="Pfam" id="PF18352">
    <property type="entry name" value="Gp138_N"/>
    <property type="match status" value="1"/>
</dbReference>
<dbReference type="InterPro" id="IPR020288">
    <property type="entry name" value="Sheath_initiator"/>
</dbReference>
<dbReference type="Pfam" id="PF11041">
    <property type="entry name" value="Phage_Wedge1"/>
    <property type="match status" value="1"/>
</dbReference>
<dbReference type="InterPro" id="IPR021283">
    <property type="entry name" value="Phage_Wedge1"/>
</dbReference>
<feature type="domain" description="Baseplate protein J-like barrel" evidence="1">
    <location>
        <begin position="1386"/>
        <end position="1463"/>
    </location>
</feature>
<dbReference type="InterPro" id="IPR006949">
    <property type="entry name" value="Barrel_Baseplate_J-like"/>
</dbReference>
<feature type="domain" description="Phage protein Gp138 N-terminal" evidence="2">
    <location>
        <begin position="1053"/>
        <end position="1154"/>
    </location>
</feature>
<dbReference type="InterPro" id="IPR041599">
    <property type="entry name" value="Gp138_N"/>
</dbReference>
<reference evidence="4 5" key="1">
    <citation type="submission" date="2012-10" db="EMBL/GenBank/DDBJ databases">
        <title>Genome sequencing and analysis of entomopathogenic fungi Beauveria bassiana D1-5.</title>
        <authorList>
            <person name="Li Q."/>
            <person name="Wang L."/>
            <person name="Zhang Z."/>
            <person name="Wang Q."/>
            <person name="Ren J."/>
            <person name="Wang M."/>
            <person name="Xu W."/>
            <person name="Wang J."/>
            <person name="Lu Y."/>
            <person name="Du Q."/>
            <person name="Sun Z."/>
        </authorList>
    </citation>
    <scope>NUCLEOTIDE SEQUENCE [LARGE SCALE GENOMIC DNA]</scope>
    <source>
        <strain evidence="4 5">D1-5</strain>
    </source>
</reference>
<evidence type="ECO:0000259" key="1">
    <source>
        <dbReference type="Pfam" id="PF04865"/>
    </source>
</evidence>
<proteinExistence type="predicted"/>
<dbReference type="Pfam" id="PF10934">
    <property type="entry name" value="Sheath_initiator"/>
    <property type="match status" value="1"/>
</dbReference>
<evidence type="ECO:0000313" key="5">
    <source>
        <dbReference type="Proteomes" id="UP000030106"/>
    </source>
</evidence>
<accession>A0A0A2W1E5</accession>